<gene>
    <name evidence="12" type="ORF">BKP45_12590</name>
    <name evidence="11" type="ORF">BKP45_18305</name>
</gene>
<accession>A0A1S2M456</accession>
<sequence length="982" mass="114814">MLVVKYSDLKDVAKTDRLTKSFQRQKEVGKPIYYILPSNKWLQAARKRKAGMAFKTFDDLADLLLKKANIKYFPVSESERTIFFQELMSNDKNRFLNNPQELRHKAKAIAETYGQLKRIGLTLENLPTQFRQMEPIFREYETEWVKKKRLLDPEHRIHEAVSLPMNQELNLGGIVIDGYLDFSTLQYMVIAYFVSLGIDITVYLPRIQGAEIVEGTEKQLKKLGFTVDKEEIRQIMITKSNVEVKSATTMEEEIYGVLHEISEKSQVTPLTDIGIVLADESGYQEKLIKAAEKKQIPLKVPVKKKVKDTQFIQFIYKSLLKHNGRFINRWDTLDLVDTMLRLHFYKSINYMNKKKNYIEIGFLPEDEKKQVEAFINFRKTIPKKTSVITYLSSLKELLVNSDFTCSWKKQILEEKNTEKLLQIRLEWKAYDYLVMLVTRKIEMLKQQGLEDLQVHYHIFVDWLYEGIQGGSIFVERTPVTGIQLYSFRDVGLFEGKSLYVLGMNEGTFPKGHKLSGYFQESDLKNLPVPYASPTKKLFRQKDDTFFKQLFELADELSFSYVVGVDPHNPILPSGYLEAWKDQIQDRKYSAANRYTEKVSDSQNDYEEKMAYHVGVGKLVHHLPESLERMVAKLSELEGGIEKVSPYWEERLKRDKLSVTMLESYAMCPFKYALERILKIKEPVEKQTILDFRDVGSMLHDIIEKFYKQLNLIGKPFSAFTEEMKETAETFLLDIFEEEWSIVEANHLDFSKLQLSIEKEEWLKKLKKWWLAERHHFWENKQLQSMHLFRLEEAVELDIKLDDDTTITMSGKVDRVDIDDHGFVIYDYKSGFASLNFMKEVRPGLKLQLPLYLVAMEKRLANGHYQIDLTECFESLPENLTAHGASYISLREPLKRAGNSVWREEHFRKNSPFSVNSYATKEETLEAEALLAKYELKQRIKELWQGSSHDFSVRPLKCISSCAYRPVCRVTQDQIEEGEGEFK</sequence>
<dbReference type="GO" id="GO:0004527">
    <property type="term" value="F:exonuclease activity"/>
    <property type="evidence" value="ECO:0007669"/>
    <property type="project" value="UniProtKB-KW"/>
</dbReference>
<dbReference type="InterPro" id="IPR038726">
    <property type="entry name" value="PDDEXK_AddAB-type"/>
</dbReference>
<dbReference type="STRING" id="472963.BKP45_12590"/>
<dbReference type="EMBL" id="MLQS01000030">
    <property type="protein sequence ID" value="OIJ18405.1"/>
    <property type="molecule type" value="Genomic_DNA"/>
</dbReference>
<dbReference type="EMBL" id="MLQS01000017">
    <property type="protein sequence ID" value="OIJ19884.1"/>
    <property type="molecule type" value="Genomic_DNA"/>
</dbReference>
<keyword evidence="9" id="KW-0234">DNA repair</keyword>
<proteinExistence type="predicted"/>
<evidence type="ECO:0000256" key="2">
    <source>
        <dbReference type="ARBA" id="ARBA00022741"/>
    </source>
</evidence>
<comment type="caution">
    <text evidence="11">The sequence shown here is derived from an EMBL/GenBank/DDBJ whole genome shotgun (WGS) entry which is preliminary data.</text>
</comment>
<evidence type="ECO:0000256" key="3">
    <source>
        <dbReference type="ARBA" id="ARBA00022763"/>
    </source>
</evidence>
<protein>
    <recommendedName>
        <fullName evidence="10">PD-(D/E)XK endonuclease-like domain-containing protein</fullName>
    </recommendedName>
</protein>
<keyword evidence="2" id="KW-0547">Nucleotide-binding</keyword>
<evidence type="ECO:0000313" key="13">
    <source>
        <dbReference type="Proteomes" id="UP000180057"/>
    </source>
</evidence>
<keyword evidence="1" id="KW-0540">Nuclease</keyword>
<keyword evidence="8" id="KW-0238">DNA-binding</keyword>
<keyword evidence="5" id="KW-0347">Helicase</keyword>
<dbReference type="InterPro" id="IPR027417">
    <property type="entry name" value="P-loop_NTPase"/>
</dbReference>
<dbReference type="Proteomes" id="UP000180057">
    <property type="component" value="Unassembled WGS sequence"/>
</dbReference>
<dbReference type="RefSeq" id="WP_071390011.1">
    <property type="nucleotide sequence ID" value="NZ_MLQS01000017.1"/>
</dbReference>
<evidence type="ECO:0000259" key="10">
    <source>
        <dbReference type="Pfam" id="PF12705"/>
    </source>
</evidence>
<keyword evidence="13" id="KW-1185">Reference proteome</keyword>
<reference evidence="11 13" key="1">
    <citation type="submission" date="2016-10" db="EMBL/GenBank/DDBJ databases">
        <title>Draft genome sequences of four alkaliphilic bacteria belonging to the Anaerobacillus genus.</title>
        <authorList>
            <person name="Bassil N.M."/>
            <person name="Lloyd J.R."/>
        </authorList>
    </citation>
    <scope>NUCLEOTIDE SEQUENCE [LARGE SCALE GENOMIC DNA]</scope>
    <source>
        <strain evidence="11 13">DSM 22531</strain>
    </source>
</reference>
<dbReference type="SUPFAM" id="SSF52540">
    <property type="entry name" value="P-loop containing nucleoside triphosphate hydrolases"/>
    <property type="match status" value="1"/>
</dbReference>
<dbReference type="GO" id="GO:0006281">
    <property type="term" value="P:DNA repair"/>
    <property type="evidence" value="ECO:0007669"/>
    <property type="project" value="UniProtKB-KW"/>
</dbReference>
<feature type="domain" description="PD-(D/E)XK endonuclease-like" evidence="10">
    <location>
        <begin position="656"/>
        <end position="968"/>
    </location>
</feature>
<keyword evidence="4" id="KW-0378">Hydrolase</keyword>
<evidence type="ECO:0000256" key="7">
    <source>
        <dbReference type="ARBA" id="ARBA00022840"/>
    </source>
</evidence>
<evidence type="ECO:0000256" key="5">
    <source>
        <dbReference type="ARBA" id="ARBA00022806"/>
    </source>
</evidence>
<dbReference type="SUPFAM" id="SSF52980">
    <property type="entry name" value="Restriction endonuclease-like"/>
    <property type="match status" value="1"/>
</dbReference>
<evidence type="ECO:0000256" key="6">
    <source>
        <dbReference type="ARBA" id="ARBA00022839"/>
    </source>
</evidence>
<dbReference type="AlphaFoldDB" id="A0A1S2M456"/>
<name>A0A1S2M456_9BACI</name>
<dbReference type="Gene3D" id="3.90.320.10">
    <property type="match status" value="1"/>
</dbReference>
<dbReference type="GO" id="GO:0005524">
    <property type="term" value="F:ATP binding"/>
    <property type="evidence" value="ECO:0007669"/>
    <property type="project" value="UniProtKB-KW"/>
</dbReference>
<evidence type="ECO:0000256" key="1">
    <source>
        <dbReference type="ARBA" id="ARBA00022722"/>
    </source>
</evidence>
<evidence type="ECO:0000256" key="9">
    <source>
        <dbReference type="ARBA" id="ARBA00023204"/>
    </source>
</evidence>
<organism evidence="11 13">
    <name type="scientific">Anaerobacillus alkalidiazotrophicus</name>
    <dbReference type="NCBI Taxonomy" id="472963"/>
    <lineage>
        <taxon>Bacteria</taxon>
        <taxon>Bacillati</taxon>
        <taxon>Bacillota</taxon>
        <taxon>Bacilli</taxon>
        <taxon>Bacillales</taxon>
        <taxon>Bacillaceae</taxon>
        <taxon>Anaerobacillus</taxon>
    </lineage>
</organism>
<evidence type="ECO:0000256" key="4">
    <source>
        <dbReference type="ARBA" id="ARBA00022801"/>
    </source>
</evidence>
<dbReference type="InterPro" id="IPR011604">
    <property type="entry name" value="PDDEXK-like_dom_sf"/>
</dbReference>
<keyword evidence="3" id="KW-0227">DNA damage</keyword>
<evidence type="ECO:0000313" key="11">
    <source>
        <dbReference type="EMBL" id="OIJ18405.1"/>
    </source>
</evidence>
<evidence type="ECO:0000256" key="8">
    <source>
        <dbReference type="ARBA" id="ARBA00023125"/>
    </source>
</evidence>
<dbReference type="InterPro" id="IPR011335">
    <property type="entry name" value="Restrct_endonuc-II-like"/>
</dbReference>
<keyword evidence="7" id="KW-0067">ATP-binding</keyword>
<dbReference type="Pfam" id="PF12705">
    <property type="entry name" value="PDDEXK_1"/>
    <property type="match status" value="1"/>
</dbReference>
<dbReference type="GO" id="GO:0004386">
    <property type="term" value="F:helicase activity"/>
    <property type="evidence" value="ECO:0007669"/>
    <property type="project" value="UniProtKB-KW"/>
</dbReference>
<keyword evidence="6" id="KW-0269">Exonuclease</keyword>
<evidence type="ECO:0000313" key="12">
    <source>
        <dbReference type="EMBL" id="OIJ19884.1"/>
    </source>
</evidence>
<dbReference type="GO" id="GO:0003677">
    <property type="term" value="F:DNA binding"/>
    <property type="evidence" value="ECO:0007669"/>
    <property type="project" value="UniProtKB-KW"/>
</dbReference>